<keyword evidence="2" id="KW-1185">Reference proteome</keyword>
<dbReference type="Pfam" id="PF20288">
    <property type="entry name" value="MC2"/>
    <property type="match status" value="1"/>
</dbReference>
<reference evidence="1 2" key="1">
    <citation type="submission" date="2023-01" db="EMBL/GenBank/DDBJ databases">
        <authorList>
            <person name="Lee S.H."/>
            <person name="Jung H.S."/>
            <person name="Yun J.U."/>
        </authorList>
    </citation>
    <scope>NUCLEOTIDE SEQUENCE [LARGE SCALE GENOMIC DNA]</scope>
    <source>
        <strain evidence="1 2">CBA3646</strain>
    </source>
</reference>
<evidence type="ECO:0000313" key="1">
    <source>
        <dbReference type="EMBL" id="WBW49452.1"/>
    </source>
</evidence>
<accession>A0ABY7QRQ1</accession>
<protein>
    <recommendedName>
        <fullName evidence="3">HTH marR-type domain-containing protein</fullName>
    </recommendedName>
</protein>
<dbReference type="RefSeq" id="WP_271190981.1">
    <property type="nucleotide sequence ID" value="NZ_CP115667.1"/>
</dbReference>
<gene>
    <name evidence="1" type="ORF">O6R05_05445</name>
</gene>
<evidence type="ECO:0008006" key="3">
    <source>
        <dbReference type="Google" id="ProtNLM"/>
    </source>
</evidence>
<name>A0ABY7QRQ1_9FIRM</name>
<organism evidence="1 2">
    <name type="scientific">Peptoniphilus equinus</name>
    <dbReference type="NCBI Taxonomy" id="3016343"/>
    <lineage>
        <taxon>Bacteria</taxon>
        <taxon>Bacillati</taxon>
        <taxon>Bacillota</taxon>
        <taxon>Tissierellia</taxon>
        <taxon>Tissierellales</taxon>
        <taxon>Peptoniphilaceae</taxon>
        <taxon>Peptoniphilus</taxon>
    </lineage>
</organism>
<proteinExistence type="predicted"/>
<dbReference type="EMBL" id="CP115667">
    <property type="protein sequence ID" value="WBW49452.1"/>
    <property type="molecule type" value="Genomic_DNA"/>
</dbReference>
<dbReference type="Proteomes" id="UP001210339">
    <property type="component" value="Chromosome"/>
</dbReference>
<dbReference type="InterPro" id="IPR046904">
    <property type="entry name" value="ABC-3C_MC2"/>
</dbReference>
<evidence type="ECO:0000313" key="2">
    <source>
        <dbReference type="Proteomes" id="UP001210339"/>
    </source>
</evidence>
<sequence length="147" mass="16833">MSNLFNSIYEISLRILIQLFVLDGKEKTADYISSLDYLSLYSKTFKIEDSDLHGENPYRLGELATRLKSGRQALKALVSKGFASVSGTNQGFVFKITDRGKDVIEELKLDYAMNYMNIAIDVQDYFSEYSDTEVLNYINGISRKRRI</sequence>